<evidence type="ECO:0000313" key="4">
    <source>
        <dbReference type="Proteomes" id="UP000749559"/>
    </source>
</evidence>
<evidence type="ECO:0000256" key="1">
    <source>
        <dbReference type="SAM" id="SignalP"/>
    </source>
</evidence>
<proteinExistence type="predicted"/>
<protein>
    <recommendedName>
        <fullName evidence="2">VWFA domain-containing protein</fullName>
    </recommendedName>
</protein>
<name>A0A8S4PCU5_OWEFU</name>
<feature type="chain" id="PRO_5035806183" description="VWFA domain-containing protein" evidence="1">
    <location>
        <begin position="20"/>
        <end position="683"/>
    </location>
</feature>
<dbReference type="InterPro" id="IPR002035">
    <property type="entry name" value="VWF_A"/>
</dbReference>
<comment type="caution">
    <text evidence="3">The sequence shown here is derived from an EMBL/GenBank/DDBJ whole genome shotgun (WGS) entry which is preliminary data.</text>
</comment>
<dbReference type="InterPro" id="IPR050525">
    <property type="entry name" value="ECM_Assembly_Org"/>
</dbReference>
<dbReference type="OrthoDB" id="5317514at2759"/>
<dbReference type="PANTHER" id="PTHR24020">
    <property type="entry name" value="COLLAGEN ALPHA"/>
    <property type="match status" value="1"/>
</dbReference>
<feature type="domain" description="VWFA" evidence="2">
    <location>
        <begin position="151"/>
        <end position="339"/>
    </location>
</feature>
<feature type="domain" description="VWFA" evidence="2">
    <location>
        <begin position="486"/>
        <end position="675"/>
    </location>
</feature>
<gene>
    <name evidence="3" type="ORF">OFUS_LOCUS17233</name>
</gene>
<keyword evidence="4" id="KW-1185">Reference proteome</keyword>
<dbReference type="Proteomes" id="UP000749559">
    <property type="component" value="Unassembled WGS sequence"/>
</dbReference>
<dbReference type="CDD" id="cd01450">
    <property type="entry name" value="vWFA_subfamily_ECM"/>
    <property type="match status" value="1"/>
</dbReference>
<sequence length="683" mass="78297">MDLKHILVLTLCVFVYVLSEEDEPKKKKGAKKKTFRNKFLHVFKNERFHITDEARDAAFRECNPFDFRYIYDVEDDDFEPDNCHYMECVDKKYEQKECADGKQVSLMFKRRYDFKGRGSSSNPCTQPSQLCKRSLADKGILPIDVKICGIELVFNVDISCSITMADKKKVQKFIWRAVRSLPIRSVLTQVGILTFAKSVIPVAHLNSYPRKKNLLKAVDEMQLDVPQSECGTSTWLALKNAREEYFHEDNGLRPDRTKVMIVITDGETWPNDMKEETLREAKLNQAAGIISFVIALPNIKLQGLAGQDEWRAIATGDGDDNIFYMESFNQLSKYHISEYKYTSMSIWCLITVVCVALPPTVLGNRFVHNIFDLVPGGVSQKFHRVGEREEYDKQCNLHEPNARFMYHIPDLNIEPDDCHYFECVGQHYERKQCEDGKSVSDMMKYKYNYTGKGQNFNPCTKPNTKCKRTLADKGIVPLDVKVCGIDLVFAVDISCSITMENKQIVKQFIYSAAKLLRIRSVYTLMGILSFAKTVYPVAHMNSYTRKRQLLNAIADMNLEIKGEDCGTSTWLALKNAREEYFHEDNGMREGYQNVLIVITDGETYPANMTSETKREAAINHMPKYGIKSMVIALPNIRRFGLSGIDEWQAIASGDGDENIFNMNSFQQLKESLNMIIKRACKIL</sequence>
<dbReference type="PROSITE" id="PS50234">
    <property type="entry name" value="VWFA"/>
    <property type="match status" value="2"/>
</dbReference>
<dbReference type="InterPro" id="IPR036465">
    <property type="entry name" value="vWFA_dom_sf"/>
</dbReference>
<keyword evidence="1" id="KW-0732">Signal</keyword>
<dbReference type="SMART" id="SM00327">
    <property type="entry name" value="VWA"/>
    <property type="match status" value="2"/>
</dbReference>
<evidence type="ECO:0000313" key="3">
    <source>
        <dbReference type="EMBL" id="CAH1792232.1"/>
    </source>
</evidence>
<dbReference type="Pfam" id="PF00092">
    <property type="entry name" value="VWA"/>
    <property type="match status" value="2"/>
</dbReference>
<dbReference type="EMBL" id="CAIIXF020000008">
    <property type="protein sequence ID" value="CAH1792232.1"/>
    <property type="molecule type" value="Genomic_DNA"/>
</dbReference>
<organism evidence="3 4">
    <name type="scientific">Owenia fusiformis</name>
    <name type="common">Polychaete worm</name>
    <dbReference type="NCBI Taxonomy" id="6347"/>
    <lineage>
        <taxon>Eukaryota</taxon>
        <taxon>Metazoa</taxon>
        <taxon>Spiralia</taxon>
        <taxon>Lophotrochozoa</taxon>
        <taxon>Annelida</taxon>
        <taxon>Polychaeta</taxon>
        <taxon>Sedentaria</taxon>
        <taxon>Canalipalpata</taxon>
        <taxon>Sabellida</taxon>
        <taxon>Oweniida</taxon>
        <taxon>Oweniidae</taxon>
        <taxon>Owenia</taxon>
    </lineage>
</organism>
<accession>A0A8S4PCU5</accession>
<reference evidence="3" key="1">
    <citation type="submission" date="2022-03" db="EMBL/GenBank/DDBJ databases">
        <authorList>
            <person name="Martin C."/>
        </authorList>
    </citation>
    <scope>NUCLEOTIDE SEQUENCE</scope>
</reference>
<dbReference type="SUPFAM" id="SSF53300">
    <property type="entry name" value="vWA-like"/>
    <property type="match status" value="2"/>
</dbReference>
<feature type="signal peptide" evidence="1">
    <location>
        <begin position="1"/>
        <end position="19"/>
    </location>
</feature>
<dbReference type="Gene3D" id="3.40.50.410">
    <property type="entry name" value="von Willebrand factor, type A domain"/>
    <property type="match status" value="2"/>
</dbReference>
<dbReference type="AlphaFoldDB" id="A0A8S4PCU5"/>
<evidence type="ECO:0000259" key="2">
    <source>
        <dbReference type="PROSITE" id="PS50234"/>
    </source>
</evidence>